<dbReference type="SUPFAM" id="SSF47616">
    <property type="entry name" value="GST C-terminal domain-like"/>
    <property type="match status" value="1"/>
</dbReference>
<protein>
    <submittedName>
        <fullName evidence="3">Glutathione S-transferase family protein</fullName>
    </submittedName>
</protein>
<dbReference type="InterPro" id="IPR004045">
    <property type="entry name" value="Glutathione_S-Trfase_N"/>
</dbReference>
<dbReference type="AlphaFoldDB" id="A0A9X3TYZ3"/>
<dbReference type="Pfam" id="PF13409">
    <property type="entry name" value="GST_N_2"/>
    <property type="match status" value="1"/>
</dbReference>
<dbReference type="SUPFAM" id="SSF52833">
    <property type="entry name" value="Thioredoxin-like"/>
    <property type="match status" value="1"/>
</dbReference>
<feature type="domain" description="GST C-terminal" evidence="2">
    <location>
        <begin position="92"/>
        <end position="212"/>
    </location>
</feature>
<dbReference type="InterPro" id="IPR036282">
    <property type="entry name" value="Glutathione-S-Trfase_C_sf"/>
</dbReference>
<evidence type="ECO:0000259" key="2">
    <source>
        <dbReference type="PROSITE" id="PS50405"/>
    </source>
</evidence>
<dbReference type="InterPro" id="IPR036249">
    <property type="entry name" value="Thioredoxin-like_sf"/>
</dbReference>
<proteinExistence type="predicted"/>
<dbReference type="InterPro" id="IPR004046">
    <property type="entry name" value="GST_C"/>
</dbReference>
<evidence type="ECO:0000313" key="3">
    <source>
        <dbReference type="EMBL" id="MDA5194324.1"/>
    </source>
</evidence>
<sequence>MALKLYYHPLSSFCHKVLIALYERGVAFEGQMINLGDPVAKAAFMKLWPTAKIPLLQDEDRNQVVPETSIMIEYLDPFGRTGDPMLPAHPGAQLDARLWDRLFDLYVSQPMQALVGNKLKPEDKRDQSIVDSALATLGMAYDMIETQLDGRIWAAGDRFSIADCAAAPALFYASILAPFPQDHPNLAAYFERLLARPSVARTLSEARPYFEFFPFKDAIPARFLQE</sequence>
<dbReference type="SFLD" id="SFLDS00019">
    <property type="entry name" value="Glutathione_Transferase_(cytos"/>
    <property type="match status" value="1"/>
</dbReference>
<keyword evidence="4" id="KW-1185">Reference proteome</keyword>
<dbReference type="Proteomes" id="UP001141619">
    <property type="component" value="Unassembled WGS sequence"/>
</dbReference>
<accession>A0A9X3TYZ3</accession>
<dbReference type="PROSITE" id="PS50405">
    <property type="entry name" value="GST_CTER"/>
    <property type="match status" value="1"/>
</dbReference>
<organism evidence="3 4">
    <name type="scientific">Govanella unica</name>
    <dbReference type="NCBI Taxonomy" id="2975056"/>
    <lineage>
        <taxon>Bacteria</taxon>
        <taxon>Pseudomonadati</taxon>
        <taxon>Pseudomonadota</taxon>
        <taxon>Alphaproteobacteria</taxon>
        <taxon>Emcibacterales</taxon>
        <taxon>Govanellaceae</taxon>
        <taxon>Govanella</taxon>
    </lineage>
</organism>
<feature type="domain" description="GST N-terminal" evidence="1">
    <location>
        <begin position="1"/>
        <end position="83"/>
    </location>
</feature>
<reference evidence="3" key="1">
    <citation type="submission" date="2022-08" db="EMBL/GenBank/DDBJ databases">
        <authorList>
            <person name="Vandamme P."/>
            <person name="Hettiarachchi A."/>
            <person name="Peeters C."/>
            <person name="Cnockaert M."/>
            <person name="Carlier A."/>
        </authorList>
    </citation>
    <scope>NUCLEOTIDE SEQUENCE</scope>
    <source>
        <strain evidence="3">LMG 31809</strain>
    </source>
</reference>
<dbReference type="RefSeq" id="WP_274944028.1">
    <property type="nucleotide sequence ID" value="NZ_JANWOI010000003.1"/>
</dbReference>
<comment type="caution">
    <text evidence="3">The sequence shown here is derived from an EMBL/GenBank/DDBJ whole genome shotgun (WGS) entry which is preliminary data.</text>
</comment>
<evidence type="ECO:0000259" key="1">
    <source>
        <dbReference type="PROSITE" id="PS50404"/>
    </source>
</evidence>
<gene>
    <name evidence="3" type="ORF">NYP16_10220</name>
</gene>
<dbReference type="Pfam" id="PF00043">
    <property type="entry name" value="GST_C"/>
    <property type="match status" value="1"/>
</dbReference>
<dbReference type="Gene3D" id="1.20.1050.10">
    <property type="match status" value="1"/>
</dbReference>
<dbReference type="CDD" id="cd00299">
    <property type="entry name" value="GST_C_family"/>
    <property type="match status" value="1"/>
</dbReference>
<dbReference type="EMBL" id="JANWOI010000003">
    <property type="protein sequence ID" value="MDA5194324.1"/>
    <property type="molecule type" value="Genomic_DNA"/>
</dbReference>
<evidence type="ECO:0000313" key="4">
    <source>
        <dbReference type="Proteomes" id="UP001141619"/>
    </source>
</evidence>
<dbReference type="PANTHER" id="PTHR44051">
    <property type="entry name" value="GLUTATHIONE S-TRANSFERASE-RELATED"/>
    <property type="match status" value="1"/>
</dbReference>
<dbReference type="InterPro" id="IPR040079">
    <property type="entry name" value="Glutathione_S-Trfase"/>
</dbReference>
<reference evidence="3" key="2">
    <citation type="journal article" date="2023" name="Syst. Appl. Microbiol.">
        <title>Govania unica gen. nov., sp. nov., a rare biosphere bacterium that represents a novel family in the class Alphaproteobacteria.</title>
        <authorList>
            <person name="Vandamme P."/>
            <person name="Peeters C."/>
            <person name="Hettiarachchi A."/>
            <person name="Cnockaert M."/>
            <person name="Carlier A."/>
        </authorList>
    </citation>
    <scope>NUCLEOTIDE SEQUENCE</scope>
    <source>
        <strain evidence="3">LMG 31809</strain>
    </source>
</reference>
<dbReference type="CDD" id="cd00570">
    <property type="entry name" value="GST_N_family"/>
    <property type="match status" value="1"/>
</dbReference>
<name>A0A9X3TYZ3_9PROT</name>
<dbReference type="PANTHER" id="PTHR44051:SF8">
    <property type="entry name" value="GLUTATHIONE S-TRANSFERASE GSTA"/>
    <property type="match status" value="1"/>
</dbReference>
<dbReference type="Gene3D" id="3.40.30.10">
    <property type="entry name" value="Glutaredoxin"/>
    <property type="match status" value="1"/>
</dbReference>
<dbReference type="InterPro" id="IPR010987">
    <property type="entry name" value="Glutathione-S-Trfase_C-like"/>
</dbReference>
<dbReference type="PROSITE" id="PS50404">
    <property type="entry name" value="GST_NTER"/>
    <property type="match status" value="1"/>
</dbReference>
<dbReference type="SFLD" id="SFLDG00358">
    <property type="entry name" value="Main_(cytGST)"/>
    <property type="match status" value="1"/>
</dbReference>